<proteinExistence type="inferred from homology"/>
<dbReference type="GO" id="GO:0046872">
    <property type="term" value="F:metal ion binding"/>
    <property type="evidence" value="ECO:0007669"/>
    <property type="project" value="UniProtKB-KW"/>
</dbReference>
<dbReference type="InterPro" id="IPR048307">
    <property type="entry name" value="STT3_N"/>
</dbReference>
<comment type="pathway">
    <text evidence="4">Protein modification; protein glycosylation.</text>
</comment>
<dbReference type="GO" id="GO:0012505">
    <property type="term" value="C:endomembrane system"/>
    <property type="evidence" value="ECO:0007669"/>
    <property type="project" value="UniProtKB-SubCell"/>
</dbReference>
<dbReference type="AlphaFoldDB" id="A0A6P1ZKD3"/>
<feature type="domain" description="STT3/PglB/AglB core" evidence="16">
    <location>
        <begin position="421"/>
        <end position="488"/>
    </location>
</feature>
<feature type="transmembrane region" description="Helical" evidence="14">
    <location>
        <begin position="161"/>
        <end position="179"/>
    </location>
</feature>
<dbReference type="InterPro" id="IPR048999">
    <property type="entry name" value="STT3-PglB_core"/>
</dbReference>
<feature type="transmembrane region" description="Helical" evidence="14">
    <location>
        <begin position="132"/>
        <end position="149"/>
    </location>
</feature>
<feature type="domain" description="Oligosaccharyl transferase STT3 N-terminal" evidence="15">
    <location>
        <begin position="40"/>
        <end position="306"/>
    </location>
</feature>
<dbReference type="PANTHER" id="PTHR13872:SF1">
    <property type="entry name" value="DOLICHYL-DIPHOSPHOOLIGOSACCHARIDE--PROTEIN GLYCOSYLTRANSFERASE SUBUNIT STT3B"/>
    <property type="match status" value="1"/>
</dbReference>
<keyword evidence="10" id="KW-0460">Magnesium</keyword>
<dbReference type="GO" id="GO:0004576">
    <property type="term" value="F:oligosaccharyl transferase activity"/>
    <property type="evidence" value="ECO:0007669"/>
    <property type="project" value="InterPro"/>
</dbReference>
<evidence type="ECO:0000313" key="18">
    <source>
        <dbReference type="Proteomes" id="UP000434052"/>
    </source>
</evidence>
<feature type="transmembrane region" description="Helical" evidence="14">
    <location>
        <begin position="186"/>
        <end position="203"/>
    </location>
</feature>
<evidence type="ECO:0000256" key="6">
    <source>
        <dbReference type="ARBA" id="ARBA00022676"/>
    </source>
</evidence>
<dbReference type="Pfam" id="PF02516">
    <property type="entry name" value="STT3"/>
    <property type="match status" value="1"/>
</dbReference>
<feature type="transmembrane region" description="Helical" evidence="14">
    <location>
        <begin position="106"/>
        <end position="125"/>
    </location>
</feature>
<protein>
    <recommendedName>
        <fullName evidence="19">Dolichyl-diphosphooligosaccharide--protein glycosyltransferase</fullName>
    </recommendedName>
</protein>
<gene>
    <name evidence="17" type="ORF">DQK91_07610</name>
</gene>
<comment type="subcellular location">
    <subcellularLocation>
        <location evidence="3">Endomembrane system</location>
        <topology evidence="3">Multi-pass membrane protein</topology>
    </subcellularLocation>
</comment>
<keyword evidence="6" id="KW-0328">Glycosyltransferase</keyword>
<keyword evidence="12 14" id="KW-0472">Membrane</keyword>
<feature type="transmembrane region" description="Helical" evidence="14">
    <location>
        <begin position="233"/>
        <end position="256"/>
    </location>
</feature>
<dbReference type="Proteomes" id="UP000434052">
    <property type="component" value="Unassembled WGS sequence"/>
</dbReference>
<evidence type="ECO:0000259" key="16">
    <source>
        <dbReference type="Pfam" id="PF21436"/>
    </source>
</evidence>
<keyword evidence="8 14" id="KW-0812">Transmembrane</keyword>
<evidence type="ECO:0000256" key="4">
    <source>
        <dbReference type="ARBA" id="ARBA00004922"/>
    </source>
</evidence>
<evidence type="ECO:0000256" key="5">
    <source>
        <dbReference type="ARBA" id="ARBA00010810"/>
    </source>
</evidence>
<dbReference type="Gene3D" id="3.40.1380.40">
    <property type="match status" value="1"/>
</dbReference>
<feature type="transmembrane region" description="Helical" evidence="14">
    <location>
        <begin position="209"/>
        <end position="226"/>
    </location>
</feature>
<evidence type="ECO:0000256" key="9">
    <source>
        <dbReference type="ARBA" id="ARBA00022723"/>
    </source>
</evidence>
<reference evidence="17 18" key="1">
    <citation type="submission" date="2018-06" db="EMBL/GenBank/DDBJ databases">
        <title>Complete genome of Desulfovibrio marinus P48SEP.</title>
        <authorList>
            <person name="Crispim J.S."/>
            <person name="Vidigal P.M.P."/>
            <person name="Silva L.C.F."/>
            <person name="Araujo L.C."/>
            <person name="Laguardia C.N."/>
            <person name="Dias R.S."/>
            <person name="Sousa M.P."/>
            <person name="Paula S.O."/>
            <person name="Silva C."/>
        </authorList>
    </citation>
    <scope>NUCLEOTIDE SEQUENCE [LARGE SCALE GENOMIC DNA]</scope>
    <source>
        <strain evidence="17 18">P48SEP</strain>
    </source>
</reference>
<sequence length="698" mass="77935">MRKAQAITPLLLILVLALSLGVRLSYYSLWDENPDRNTFSDDIPLLINMDGYFYLRMAEQIQQGTYDTLDEKSVYPQGASRRSVPPLLSSITAWTSSTFSMRLEDAALLIPAIIGSLLVFPMFFVGRFYGGNLAGICAALFAAIGPGFVERSTVGFFDTDGGNIFFAATCAAMFMQFGARKSWKRYLWLAGGFVSYGLFLLWWDQTLEAVSAVALLPLVGALIVDYRPRRREAAIFFAALAVVGLAFIFLQGSGFIGASIERATRTLAYVQKETTAFPNPSMFVGEQQHLQLSLISDRTMGSMIGMILGFAGLALLVWKQRLRCLYLSGFILTGVMSFLAARFVIFLIPLLALGIAYLITWLWSRDNEQSIWRLAAIGCFALALLLQMMTIYGFRQVSVASSHPEVTEVMLRLKDLTPDNSVLWANWDIAYPLMLYSDRATIVDGQSRTAERFWINCVPFACATQRQAANWMQFYVAHGEEGLQKAKNDLGGTWAAALPRLLDLLAMGPDAAGESLLRQEFNSPEERGAMLAFLFPQDTPPIYLFLDHRSMHTPWYTVGRWDFANKQGFMPTINLFISAMVDEHNLKALAFRFGYLITANLDTGIAMVGGRRHELSKFITLESPDNTIRTYRDEGNVIGYNPMARGGAFSSPQVVDTVIYQLLVGDKNDSSYFSNVYDQPILVQCWQVSGDHYSQQAN</sequence>
<dbReference type="OrthoDB" id="9796223at2"/>
<dbReference type="InterPro" id="IPR003674">
    <property type="entry name" value="Oligo_trans_STT3"/>
</dbReference>
<comment type="cofactor">
    <cofactor evidence="1">
        <name>Mn(2+)</name>
        <dbReference type="ChEBI" id="CHEBI:29035"/>
    </cofactor>
</comment>
<keyword evidence="11 14" id="KW-1133">Transmembrane helix</keyword>
<dbReference type="GO" id="GO:0016020">
    <property type="term" value="C:membrane"/>
    <property type="evidence" value="ECO:0007669"/>
    <property type="project" value="InterPro"/>
</dbReference>
<evidence type="ECO:0000259" key="15">
    <source>
        <dbReference type="Pfam" id="PF02516"/>
    </source>
</evidence>
<evidence type="ECO:0000256" key="14">
    <source>
        <dbReference type="SAM" id="Phobius"/>
    </source>
</evidence>
<evidence type="ECO:0000256" key="13">
    <source>
        <dbReference type="ARBA" id="ARBA00023211"/>
    </source>
</evidence>
<evidence type="ECO:0000256" key="10">
    <source>
        <dbReference type="ARBA" id="ARBA00022842"/>
    </source>
</evidence>
<name>A0A6P1ZKD3_9BACT</name>
<dbReference type="EMBL" id="QMIF01000003">
    <property type="protein sequence ID" value="TVM35250.1"/>
    <property type="molecule type" value="Genomic_DNA"/>
</dbReference>
<evidence type="ECO:0000256" key="3">
    <source>
        <dbReference type="ARBA" id="ARBA00004127"/>
    </source>
</evidence>
<feature type="transmembrane region" description="Helical" evidence="14">
    <location>
        <begin position="371"/>
        <end position="394"/>
    </location>
</feature>
<comment type="caution">
    <text evidence="17">The sequence shown here is derived from an EMBL/GenBank/DDBJ whole genome shotgun (WGS) entry which is preliminary data.</text>
</comment>
<feature type="transmembrane region" description="Helical" evidence="14">
    <location>
        <begin position="330"/>
        <end position="359"/>
    </location>
</feature>
<evidence type="ECO:0000256" key="7">
    <source>
        <dbReference type="ARBA" id="ARBA00022679"/>
    </source>
</evidence>
<dbReference type="Pfam" id="PF21436">
    <property type="entry name" value="STT3-PglB_core"/>
    <property type="match status" value="1"/>
</dbReference>
<evidence type="ECO:0000256" key="12">
    <source>
        <dbReference type="ARBA" id="ARBA00023136"/>
    </source>
</evidence>
<comment type="similarity">
    <text evidence="5">Belongs to the STT3 family.</text>
</comment>
<dbReference type="RefSeq" id="WP_144234810.1">
    <property type="nucleotide sequence ID" value="NZ_QMIF01000003.1"/>
</dbReference>
<feature type="transmembrane region" description="Helical" evidence="14">
    <location>
        <begin position="300"/>
        <end position="318"/>
    </location>
</feature>
<dbReference type="UniPathway" id="UPA00378"/>
<keyword evidence="7" id="KW-0808">Transferase</keyword>
<accession>A0A6P1ZKD3</accession>
<evidence type="ECO:0000256" key="1">
    <source>
        <dbReference type="ARBA" id="ARBA00001936"/>
    </source>
</evidence>
<evidence type="ECO:0000313" key="17">
    <source>
        <dbReference type="EMBL" id="TVM35250.1"/>
    </source>
</evidence>
<keyword evidence="9" id="KW-0479">Metal-binding</keyword>
<evidence type="ECO:0000256" key="2">
    <source>
        <dbReference type="ARBA" id="ARBA00001946"/>
    </source>
</evidence>
<evidence type="ECO:0008006" key="19">
    <source>
        <dbReference type="Google" id="ProtNLM"/>
    </source>
</evidence>
<comment type="cofactor">
    <cofactor evidence="2">
        <name>Mg(2+)</name>
        <dbReference type="ChEBI" id="CHEBI:18420"/>
    </cofactor>
</comment>
<keyword evidence="13" id="KW-0464">Manganese</keyword>
<dbReference type="PANTHER" id="PTHR13872">
    <property type="entry name" value="DOLICHYL-DIPHOSPHOOLIGOSACCHARIDE--PROTEIN GLYCOSYLTRANSFERASE SUBUNIT"/>
    <property type="match status" value="1"/>
</dbReference>
<evidence type="ECO:0000256" key="11">
    <source>
        <dbReference type="ARBA" id="ARBA00022989"/>
    </source>
</evidence>
<evidence type="ECO:0000256" key="8">
    <source>
        <dbReference type="ARBA" id="ARBA00022692"/>
    </source>
</evidence>
<organism evidence="17 18">
    <name type="scientific">Oceanidesulfovibrio marinus</name>
    <dbReference type="NCBI Taxonomy" id="370038"/>
    <lineage>
        <taxon>Bacteria</taxon>
        <taxon>Pseudomonadati</taxon>
        <taxon>Thermodesulfobacteriota</taxon>
        <taxon>Desulfovibrionia</taxon>
        <taxon>Desulfovibrionales</taxon>
        <taxon>Desulfovibrionaceae</taxon>
        <taxon>Oceanidesulfovibrio</taxon>
    </lineage>
</organism>